<proteinExistence type="predicted"/>
<organism evidence="2 3">
    <name type="scientific">Roseomonas alba</name>
    <dbReference type="NCBI Taxonomy" id="2846776"/>
    <lineage>
        <taxon>Bacteria</taxon>
        <taxon>Pseudomonadati</taxon>
        <taxon>Pseudomonadota</taxon>
        <taxon>Alphaproteobacteria</taxon>
        <taxon>Acetobacterales</taxon>
        <taxon>Roseomonadaceae</taxon>
        <taxon>Roseomonas</taxon>
    </lineage>
</organism>
<name>A0ABS7A9H6_9PROT</name>
<evidence type="ECO:0000313" key="2">
    <source>
        <dbReference type="EMBL" id="MBW6398952.1"/>
    </source>
</evidence>
<protein>
    <submittedName>
        <fullName evidence="2">Uncharacterized protein</fullName>
    </submittedName>
</protein>
<evidence type="ECO:0000313" key="3">
    <source>
        <dbReference type="Proteomes" id="UP001196565"/>
    </source>
</evidence>
<sequence>MLSLLREGAAIDQIELSEQTRVAEAMDRGWILRDHVRRDPARRAGEPRSHVGKRWCRKGNR</sequence>
<dbReference type="Proteomes" id="UP001196565">
    <property type="component" value="Unassembled WGS sequence"/>
</dbReference>
<feature type="compositionally biased region" description="Basic residues" evidence="1">
    <location>
        <begin position="50"/>
        <end position="61"/>
    </location>
</feature>
<dbReference type="EMBL" id="JAHYBZ010000004">
    <property type="protein sequence ID" value="MBW6398952.1"/>
    <property type="molecule type" value="Genomic_DNA"/>
</dbReference>
<reference evidence="2 3" key="1">
    <citation type="submission" date="2021-07" db="EMBL/GenBank/DDBJ databases">
        <authorList>
            <person name="So Y."/>
        </authorList>
    </citation>
    <scope>NUCLEOTIDE SEQUENCE [LARGE SCALE GENOMIC DNA]</scope>
    <source>
        <strain evidence="2 3">HJA6</strain>
    </source>
</reference>
<keyword evidence="3" id="KW-1185">Reference proteome</keyword>
<gene>
    <name evidence="2" type="ORF">KPL78_13895</name>
</gene>
<comment type="caution">
    <text evidence="2">The sequence shown here is derived from an EMBL/GenBank/DDBJ whole genome shotgun (WGS) entry which is preliminary data.</text>
</comment>
<accession>A0ABS7A9H6</accession>
<evidence type="ECO:0000256" key="1">
    <source>
        <dbReference type="SAM" id="MobiDB-lite"/>
    </source>
</evidence>
<feature type="compositionally biased region" description="Basic and acidic residues" evidence="1">
    <location>
        <begin position="40"/>
        <end position="49"/>
    </location>
</feature>
<feature type="region of interest" description="Disordered" evidence="1">
    <location>
        <begin position="40"/>
        <end position="61"/>
    </location>
</feature>
<dbReference type="RefSeq" id="WP_219763544.1">
    <property type="nucleotide sequence ID" value="NZ_JAHYBZ010000004.1"/>
</dbReference>